<evidence type="ECO:0000313" key="15">
    <source>
        <dbReference type="EMBL" id="MSB74400.1"/>
    </source>
</evidence>
<dbReference type="AlphaFoldDB" id="A0A173SXG6"/>
<gene>
    <name evidence="11" type="primary">nudC_2</name>
    <name evidence="13" type="synonym">nudC</name>
    <name evidence="12" type="synonym">nudC_1</name>
    <name evidence="16" type="ORF">B5F32_00725</name>
    <name evidence="12" type="ORF">ERS852380_00271</name>
    <name evidence="11" type="ORF">ERS852429_01278</name>
    <name evidence="13" type="ORF">GKD67_09765</name>
    <name evidence="14" type="ORF">GKD68_10245</name>
    <name evidence="15" type="ORF">GKD70_14110</name>
</gene>
<reference evidence="17 18" key="1">
    <citation type="submission" date="2015-09" db="EMBL/GenBank/DDBJ databases">
        <authorList>
            <consortium name="Pathogen Informatics"/>
        </authorList>
    </citation>
    <scope>NUCLEOTIDE SEQUENCE [LARGE SCALE GENOMIC DNA]</scope>
    <source>
        <strain evidence="12 17">2789STDY5608822</strain>
        <strain evidence="11 18">2789STDY5608872</strain>
    </source>
</reference>
<feature type="domain" description="Nudix hydrolase" evidence="10">
    <location>
        <begin position="130"/>
        <end position="255"/>
    </location>
</feature>
<dbReference type="RefSeq" id="WP_005859508.1">
    <property type="nucleotide sequence ID" value="NZ_BQOC01000009.1"/>
</dbReference>
<dbReference type="EMBL" id="NFJX01000001">
    <property type="protein sequence ID" value="OUP22759.1"/>
    <property type="molecule type" value="Genomic_DNA"/>
</dbReference>
<evidence type="ECO:0000256" key="1">
    <source>
        <dbReference type="ARBA" id="ARBA00001946"/>
    </source>
</evidence>
<dbReference type="Proteomes" id="UP000095455">
    <property type="component" value="Unassembled WGS sequence"/>
</dbReference>
<comment type="catalytic activity">
    <reaction evidence="9">
        <text>a 5'-end NAD(+)-phospho-ribonucleoside in mRNA + H2O = a 5'-end phospho-adenosine-phospho-ribonucleoside in mRNA + beta-nicotinamide D-ribonucleotide + 2 H(+)</text>
        <dbReference type="Rhea" id="RHEA:60876"/>
        <dbReference type="Rhea" id="RHEA-COMP:15698"/>
        <dbReference type="Rhea" id="RHEA-COMP:15719"/>
        <dbReference type="ChEBI" id="CHEBI:14649"/>
        <dbReference type="ChEBI" id="CHEBI:15377"/>
        <dbReference type="ChEBI" id="CHEBI:15378"/>
        <dbReference type="ChEBI" id="CHEBI:144029"/>
        <dbReference type="ChEBI" id="CHEBI:144051"/>
    </reaction>
    <physiologicalReaction direction="left-to-right" evidence="9">
        <dbReference type="Rhea" id="RHEA:60877"/>
    </physiologicalReaction>
</comment>
<dbReference type="GO" id="GO:0005829">
    <property type="term" value="C:cytosol"/>
    <property type="evidence" value="ECO:0007669"/>
    <property type="project" value="TreeGrafter"/>
</dbReference>
<dbReference type="InterPro" id="IPR015375">
    <property type="entry name" value="NADH_PPase-like_N"/>
</dbReference>
<proteinExistence type="inferred from homology"/>
<evidence type="ECO:0000313" key="21">
    <source>
        <dbReference type="Proteomes" id="UP000441609"/>
    </source>
</evidence>
<dbReference type="Proteomes" id="UP000095591">
    <property type="component" value="Unassembled WGS sequence"/>
</dbReference>
<evidence type="ECO:0000313" key="16">
    <source>
        <dbReference type="EMBL" id="OUP22759.1"/>
    </source>
</evidence>
<dbReference type="NCBIfam" id="NF001299">
    <property type="entry name" value="PRK00241.1"/>
    <property type="match status" value="1"/>
</dbReference>
<dbReference type="EC" id="3.6.1.22" evidence="4"/>
<evidence type="ECO:0000256" key="4">
    <source>
        <dbReference type="ARBA" id="ARBA00012381"/>
    </source>
</evidence>
<dbReference type="EMBL" id="WKMO01000012">
    <property type="protein sequence ID" value="MSB74400.1"/>
    <property type="molecule type" value="Genomic_DNA"/>
</dbReference>
<evidence type="ECO:0000256" key="3">
    <source>
        <dbReference type="ARBA" id="ARBA00009595"/>
    </source>
</evidence>
<dbReference type="EMBL" id="CYXP01000002">
    <property type="protein sequence ID" value="CUM95374.1"/>
    <property type="molecule type" value="Genomic_DNA"/>
</dbReference>
<dbReference type="EMBL" id="WKNE01000006">
    <property type="protein sequence ID" value="MRZ55131.1"/>
    <property type="molecule type" value="Genomic_DNA"/>
</dbReference>
<name>A0A173SXG6_PARDI</name>
<dbReference type="InterPro" id="IPR000086">
    <property type="entry name" value="NUDIX_hydrolase_dom"/>
</dbReference>
<keyword evidence="8" id="KW-0520">NAD</keyword>
<evidence type="ECO:0000313" key="13">
    <source>
        <dbReference type="EMBL" id="MRY93508.1"/>
    </source>
</evidence>
<evidence type="ECO:0000256" key="2">
    <source>
        <dbReference type="ARBA" id="ARBA00001947"/>
    </source>
</evidence>
<dbReference type="Proteomes" id="UP000441609">
    <property type="component" value="Unassembled WGS sequence"/>
</dbReference>
<evidence type="ECO:0000313" key="19">
    <source>
        <dbReference type="Proteomes" id="UP000195950"/>
    </source>
</evidence>
<dbReference type="InterPro" id="IPR015376">
    <property type="entry name" value="Znr_NADH_PPase"/>
</dbReference>
<dbReference type="PROSITE" id="PS51462">
    <property type="entry name" value="NUDIX"/>
    <property type="match status" value="1"/>
</dbReference>
<dbReference type="CDD" id="cd03429">
    <property type="entry name" value="NUDIX_NADH_pyrophosphatase_Nudt13"/>
    <property type="match status" value="1"/>
</dbReference>
<evidence type="ECO:0000256" key="9">
    <source>
        <dbReference type="ARBA" id="ARBA00023679"/>
    </source>
</evidence>
<comment type="cofactor">
    <cofactor evidence="1">
        <name>Mg(2+)</name>
        <dbReference type="ChEBI" id="CHEBI:18420"/>
    </cofactor>
</comment>
<dbReference type="InterPro" id="IPR015797">
    <property type="entry name" value="NUDIX_hydrolase-like_dom_sf"/>
</dbReference>
<dbReference type="PANTHER" id="PTHR42904:SF6">
    <property type="entry name" value="NAD-CAPPED RNA HYDROLASE NUDT12"/>
    <property type="match status" value="1"/>
</dbReference>
<sequence>METSNKLCYWFLFYKDQLLLQKENDTYTIPYGENPPVPVSHTLEVDYRDGLPARTAELDTPVEGNDRYVHMGLRASWDYISRACYEKAGKAYQLLYWDSHSRFCPVCGTPTVQTTSITKQCPSCKHEIYPTISAAMIVLIRKEDSILLVHARNFRGTFHGLVAGFLEVGETLEECVRREVREETGLEVDNITYFGNQPWPYPSGLMVGFVADYVSGEIKLQDEELSSGAFYTKDNLPEIPRKLSLARKLIDWWLDHQ</sequence>
<evidence type="ECO:0000313" key="14">
    <source>
        <dbReference type="EMBL" id="MRZ55131.1"/>
    </source>
</evidence>
<dbReference type="Gene3D" id="3.90.79.20">
    <property type="match status" value="1"/>
</dbReference>
<evidence type="ECO:0000313" key="17">
    <source>
        <dbReference type="Proteomes" id="UP000095455"/>
    </source>
</evidence>
<dbReference type="OMA" id="NCGKEVW"/>
<comment type="cofactor">
    <cofactor evidence="2">
        <name>Zn(2+)</name>
        <dbReference type="ChEBI" id="CHEBI:29105"/>
    </cofactor>
</comment>
<dbReference type="PANTHER" id="PTHR42904">
    <property type="entry name" value="NUDIX HYDROLASE, NUDC SUBFAMILY"/>
    <property type="match status" value="1"/>
</dbReference>
<dbReference type="PROSITE" id="PS00893">
    <property type="entry name" value="NUDIX_BOX"/>
    <property type="match status" value="1"/>
</dbReference>
<dbReference type="Pfam" id="PF09297">
    <property type="entry name" value="Zn_ribbon_NUD"/>
    <property type="match status" value="1"/>
</dbReference>
<evidence type="ECO:0000313" key="20">
    <source>
        <dbReference type="Proteomes" id="UP000432516"/>
    </source>
</evidence>
<reference evidence="20 21" key="4">
    <citation type="journal article" date="2019" name="Nat. Med.">
        <title>A library of human gut bacterial isolates paired with longitudinal multiomics data enables mechanistic microbiome research.</title>
        <authorList>
            <person name="Poyet M."/>
            <person name="Groussin M."/>
            <person name="Gibbons S.M."/>
            <person name="Avila-Pacheco J."/>
            <person name="Jiang X."/>
            <person name="Kearney S.M."/>
            <person name="Perrotta A.R."/>
            <person name="Berdy B."/>
            <person name="Zhao S."/>
            <person name="Lieberman T.D."/>
            <person name="Swanson P.K."/>
            <person name="Smith M."/>
            <person name="Roesemann S."/>
            <person name="Alexander J.E."/>
            <person name="Rich S.A."/>
            <person name="Livny J."/>
            <person name="Vlamakis H."/>
            <person name="Clish C."/>
            <person name="Bullock K."/>
            <person name="Deik A."/>
            <person name="Scott J."/>
            <person name="Pierce K.A."/>
            <person name="Xavier R.J."/>
            <person name="Alm E.J."/>
        </authorList>
    </citation>
    <scope>NUCLEOTIDE SEQUENCE [LARGE SCALE GENOMIC DNA]</scope>
    <source>
        <strain evidence="14 20">BIOML-A2</strain>
        <strain evidence="15 21">BIOML-A20</strain>
        <strain evidence="13 22">BIOML-A9</strain>
    </source>
</reference>
<keyword evidence="7" id="KW-0460">Magnesium</keyword>
<dbReference type="GO" id="GO:0035529">
    <property type="term" value="F:NADH pyrophosphatase activity"/>
    <property type="evidence" value="ECO:0007669"/>
    <property type="project" value="TreeGrafter"/>
</dbReference>
<dbReference type="Proteomes" id="UP000195950">
    <property type="component" value="Unassembled WGS sequence"/>
</dbReference>
<evidence type="ECO:0000313" key="22">
    <source>
        <dbReference type="Proteomes" id="UP000461276"/>
    </source>
</evidence>
<dbReference type="EMBL" id="CYYK01000001">
    <property type="protein sequence ID" value="CUN40553.1"/>
    <property type="molecule type" value="Genomic_DNA"/>
</dbReference>
<dbReference type="InterPro" id="IPR050241">
    <property type="entry name" value="NAD-cap_RNA_hydrolase_NudC"/>
</dbReference>
<evidence type="ECO:0000259" key="10">
    <source>
        <dbReference type="PROSITE" id="PS51462"/>
    </source>
</evidence>
<evidence type="ECO:0000256" key="8">
    <source>
        <dbReference type="ARBA" id="ARBA00023027"/>
    </source>
</evidence>
<protein>
    <recommendedName>
        <fullName evidence="4">NAD(+) diphosphatase</fullName>
        <ecNumber evidence="4">3.6.1.22</ecNumber>
    </recommendedName>
</protein>
<evidence type="ECO:0000313" key="11">
    <source>
        <dbReference type="EMBL" id="CUM95374.1"/>
    </source>
</evidence>
<keyword evidence="6 11" id="KW-0378">Hydrolase</keyword>
<evidence type="ECO:0000313" key="12">
    <source>
        <dbReference type="EMBL" id="CUN40553.1"/>
    </source>
</evidence>
<reference evidence="19" key="2">
    <citation type="submission" date="2017-04" db="EMBL/GenBank/DDBJ databases">
        <title>Function of individual gut microbiota members based on whole genome sequencing of pure cultures obtained from chicken caecum.</title>
        <authorList>
            <person name="Medvecky M."/>
            <person name="Cejkova D."/>
            <person name="Polansky O."/>
            <person name="Karasova D."/>
            <person name="Kubasova T."/>
            <person name="Cizek A."/>
            <person name="Rychlik I."/>
        </authorList>
    </citation>
    <scope>NUCLEOTIDE SEQUENCE [LARGE SCALE GENOMIC DNA]</scope>
    <source>
        <strain evidence="19">An199</strain>
    </source>
</reference>
<dbReference type="SUPFAM" id="SSF55811">
    <property type="entry name" value="Nudix"/>
    <property type="match status" value="2"/>
</dbReference>
<evidence type="ECO:0000313" key="18">
    <source>
        <dbReference type="Proteomes" id="UP000095591"/>
    </source>
</evidence>
<evidence type="ECO:0000256" key="7">
    <source>
        <dbReference type="ARBA" id="ARBA00022842"/>
    </source>
</evidence>
<dbReference type="EMBL" id="WKMY01000005">
    <property type="protein sequence ID" value="MRY93508.1"/>
    <property type="molecule type" value="Genomic_DNA"/>
</dbReference>
<dbReference type="Proteomes" id="UP000432516">
    <property type="component" value="Unassembled WGS sequence"/>
</dbReference>
<evidence type="ECO:0000256" key="5">
    <source>
        <dbReference type="ARBA" id="ARBA00022723"/>
    </source>
</evidence>
<reference evidence="16" key="3">
    <citation type="journal article" date="2018" name="BMC Genomics">
        <title>Whole genome sequencing and function prediction of 133 gut anaerobes isolated from chicken caecum in pure cultures.</title>
        <authorList>
            <person name="Medvecky M."/>
            <person name="Cejkova D."/>
            <person name="Polansky O."/>
            <person name="Karasova D."/>
            <person name="Kubasova T."/>
            <person name="Cizek A."/>
            <person name="Rychlik I."/>
        </authorList>
    </citation>
    <scope>NUCLEOTIDE SEQUENCE</scope>
    <source>
        <strain evidence="16">An199</strain>
    </source>
</reference>
<dbReference type="InterPro" id="IPR020084">
    <property type="entry name" value="NUDIX_hydrolase_CS"/>
</dbReference>
<dbReference type="Proteomes" id="UP000461276">
    <property type="component" value="Unassembled WGS sequence"/>
</dbReference>
<comment type="similarity">
    <text evidence="3">Belongs to the Nudix hydrolase family. NudC subfamily.</text>
</comment>
<dbReference type="Pfam" id="PF00293">
    <property type="entry name" value="NUDIX"/>
    <property type="match status" value="1"/>
</dbReference>
<dbReference type="OrthoDB" id="9787476at2"/>
<dbReference type="GO" id="GO:0019677">
    <property type="term" value="P:NAD+ catabolic process"/>
    <property type="evidence" value="ECO:0007669"/>
    <property type="project" value="TreeGrafter"/>
</dbReference>
<dbReference type="Gene3D" id="3.90.79.10">
    <property type="entry name" value="Nucleoside Triphosphate Pyrophosphohydrolase"/>
    <property type="match status" value="1"/>
</dbReference>
<organism evidence="11 18">
    <name type="scientific">Parabacteroides distasonis</name>
    <dbReference type="NCBI Taxonomy" id="823"/>
    <lineage>
        <taxon>Bacteria</taxon>
        <taxon>Pseudomonadati</taxon>
        <taxon>Bacteroidota</taxon>
        <taxon>Bacteroidia</taxon>
        <taxon>Bacteroidales</taxon>
        <taxon>Tannerellaceae</taxon>
        <taxon>Parabacteroides</taxon>
    </lineage>
</organism>
<dbReference type="FunFam" id="3.90.79.10:FF:000051">
    <property type="entry name" value="Probable NADH pyrophosphatase"/>
    <property type="match status" value="1"/>
</dbReference>
<dbReference type="InterPro" id="IPR049734">
    <property type="entry name" value="NudC-like_C"/>
</dbReference>
<keyword evidence="5" id="KW-0479">Metal-binding</keyword>
<dbReference type="Pfam" id="PF09296">
    <property type="entry name" value="NUDIX-like"/>
    <property type="match status" value="1"/>
</dbReference>
<accession>A0A173SXG6</accession>
<evidence type="ECO:0000256" key="6">
    <source>
        <dbReference type="ARBA" id="ARBA00022801"/>
    </source>
</evidence>
<dbReference type="GO" id="GO:0046872">
    <property type="term" value="F:metal ion binding"/>
    <property type="evidence" value="ECO:0007669"/>
    <property type="project" value="UniProtKB-KW"/>
</dbReference>
<dbReference type="GO" id="GO:0006742">
    <property type="term" value="P:NADP+ catabolic process"/>
    <property type="evidence" value="ECO:0007669"/>
    <property type="project" value="TreeGrafter"/>
</dbReference>